<evidence type="ECO:0000313" key="4">
    <source>
        <dbReference type="Proteomes" id="UP000198765"/>
    </source>
</evidence>
<accession>A0A1A8ZNU3</accession>
<keyword evidence="4" id="KW-1185">Reference proteome</keyword>
<evidence type="ECO:0000256" key="2">
    <source>
        <dbReference type="SAM" id="Phobius"/>
    </source>
</evidence>
<keyword evidence="2" id="KW-0812">Transmembrane</keyword>
<protein>
    <submittedName>
        <fullName evidence="3">Uncharacterized protein</fullName>
    </submittedName>
</protein>
<feature type="compositionally biased region" description="Low complexity" evidence="1">
    <location>
        <begin position="220"/>
        <end position="239"/>
    </location>
</feature>
<dbReference type="PATRIC" id="fig|299146.4.peg.2513"/>
<feature type="region of interest" description="Disordered" evidence="1">
    <location>
        <begin position="214"/>
        <end position="239"/>
    </location>
</feature>
<keyword evidence="2" id="KW-1133">Transmembrane helix</keyword>
<dbReference type="EMBL" id="LT594324">
    <property type="protein sequence ID" value="SBT45771.1"/>
    <property type="molecule type" value="Genomic_DNA"/>
</dbReference>
<name>A0A1A8ZNU3_9ACTN</name>
<sequence>MLGAVIAVAAAPAVPAAGHGGRQPIPDAAYYRADLAAVTPQPAGVGVRVDPGGEWIEITNAGPAEVIVLGYSREPYLRITATTVQENQLSQTTYLNRSMFADTLPAGQDPTALAPAWRTVGAKGTARWHDHRIHWMGQARPAAVEADPRHPHPVGDWTVHATAGGQPFTITGRLRWLGKPDADGDRIPQWLLLSLEAAGIVVLLGVGLLTRRRRRDPDPRVTSGAVAAPATDGTAARPG</sequence>
<reference evidence="3 4" key="1">
    <citation type="submission" date="2016-06" db="EMBL/GenBank/DDBJ databases">
        <authorList>
            <person name="Kjaerup R.B."/>
            <person name="Dalgaard T.S."/>
            <person name="Juul-Madsen H.R."/>
        </authorList>
    </citation>
    <scope>NUCLEOTIDE SEQUENCE [LARGE SCALE GENOMIC DNA]</scope>
    <source>
        <strain evidence="3 4">DSM 45248</strain>
    </source>
</reference>
<proteinExistence type="predicted"/>
<feature type="transmembrane region" description="Helical" evidence="2">
    <location>
        <begin position="190"/>
        <end position="210"/>
    </location>
</feature>
<gene>
    <name evidence="3" type="ORF">GA0070621_2430</name>
</gene>
<evidence type="ECO:0000256" key="1">
    <source>
        <dbReference type="SAM" id="MobiDB-lite"/>
    </source>
</evidence>
<dbReference type="Proteomes" id="UP000198765">
    <property type="component" value="Chromosome I"/>
</dbReference>
<evidence type="ECO:0000313" key="3">
    <source>
        <dbReference type="EMBL" id="SBT45771.1"/>
    </source>
</evidence>
<keyword evidence="2" id="KW-0472">Membrane</keyword>
<organism evidence="3 4">
    <name type="scientific">Micromonospora narathiwatensis</name>
    <dbReference type="NCBI Taxonomy" id="299146"/>
    <lineage>
        <taxon>Bacteria</taxon>
        <taxon>Bacillati</taxon>
        <taxon>Actinomycetota</taxon>
        <taxon>Actinomycetes</taxon>
        <taxon>Micromonosporales</taxon>
        <taxon>Micromonosporaceae</taxon>
        <taxon>Micromonospora</taxon>
    </lineage>
</organism>
<dbReference type="AlphaFoldDB" id="A0A1A8ZNU3"/>